<dbReference type="RefSeq" id="WP_380016512.1">
    <property type="nucleotide sequence ID" value="NZ_JBHLYR010000075.1"/>
</dbReference>
<feature type="transmembrane region" description="Helical" evidence="1">
    <location>
        <begin position="61"/>
        <end position="83"/>
    </location>
</feature>
<feature type="transmembrane region" description="Helical" evidence="1">
    <location>
        <begin position="12"/>
        <end position="30"/>
    </location>
</feature>
<feature type="transmembrane region" description="Helical" evidence="1">
    <location>
        <begin position="128"/>
        <end position="146"/>
    </location>
</feature>
<dbReference type="Proteomes" id="UP001589733">
    <property type="component" value="Unassembled WGS sequence"/>
</dbReference>
<feature type="transmembrane region" description="Helical" evidence="1">
    <location>
        <begin position="36"/>
        <end position="54"/>
    </location>
</feature>
<keyword evidence="1" id="KW-0812">Transmembrane</keyword>
<proteinExistence type="predicted"/>
<keyword evidence="1" id="KW-1133">Transmembrane helix</keyword>
<gene>
    <name evidence="2" type="ORF">ACFFLM_23930</name>
</gene>
<keyword evidence="1" id="KW-0472">Membrane</keyword>
<sequence>MTLTGSAPRSWVLGSWVFFPTASVLLVEAGAGTNRLWFACLVVLVLNALATWMFKRSVERVLMNIGTLIALGLLFPAIFWVPLITLGLIERIDGQSGIAGWEFAVLIPALVLLAVPLILWLRWYLRTFPPVTLAILVLSMLPSFSVR</sequence>
<reference evidence="2 3" key="1">
    <citation type="submission" date="2024-09" db="EMBL/GenBank/DDBJ databases">
        <authorList>
            <person name="Sun Q."/>
            <person name="Mori K."/>
        </authorList>
    </citation>
    <scope>NUCLEOTIDE SEQUENCE [LARGE SCALE GENOMIC DNA]</scope>
    <source>
        <strain evidence="2 3">JCM 13503</strain>
    </source>
</reference>
<evidence type="ECO:0000313" key="3">
    <source>
        <dbReference type="Proteomes" id="UP001589733"/>
    </source>
</evidence>
<name>A0ABV6B9C9_9DEIO</name>
<feature type="transmembrane region" description="Helical" evidence="1">
    <location>
        <begin position="103"/>
        <end position="121"/>
    </location>
</feature>
<evidence type="ECO:0000313" key="2">
    <source>
        <dbReference type="EMBL" id="MFB9995003.1"/>
    </source>
</evidence>
<accession>A0ABV6B9C9</accession>
<keyword evidence="3" id="KW-1185">Reference proteome</keyword>
<protein>
    <submittedName>
        <fullName evidence="2">Uncharacterized protein</fullName>
    </submittedName>
</protein>
<dbReference type="EMBL" id="JBHLYR010000075">
    <property type="protein sequence ID" value="MFB9995003.1"/>
    <property type="molecule type" value="Genomic_DNA"/>
</dbReference>
<organism evidence="2 3">
    <name type="scientific">Deinococcus oregonensis</name>
    <dbReference type="NCBI Taxonomy" id="1805970"/>
    <lineage>
        <taxon>Bacteria</taxon>
        <taxon>Thermotogati</taxon>
        <taxon>Deinococcota</taxon>
        <taxon>Deinococci</taxon>
        <taxon>Deinococcales</taxon>
        <taxon>Deinococcaceae</taxon>
        <taxon>Deinococcus</taxon>
    </lineage>
</organism>
<comment type="caution">
    <text evidence="2">The sequence shown here is derived from an EMBL/GenBank/DDBJ whole genome shotgun (WGS) entry which is preliminary data.</text>
</comment>
<evidence type="ECO:0000256" key="1">
    <source>
        <dbReference type="SAM" id="Phobius"/>
    </source>
</evidence>